<evidence type="ECO:0000256" key="15">
    <source>
        <dbReference type="ARBA" id="ARBA00023141"/>
    </source>
</evidence>
<comment type="pathway">
    <text evidence="5 18">Metabolic intermediate biosynthesis; chorismate biosynthesis; chorismate from D-erythrose 4-phosphate and phosphoenolpyruvate: step 2/7.</text>
</comment>
<organism evidence="21 22">
    <name type="scientific">Rubrobacter taiwanensis</name>
    <dbReference type="NCBI Taxonomy" id="185139"/>
    <lineage>
        <taxon>Bacteria</taxon>
        <taxon>Bacillati</taxon>
        <taxon>Actinomycetota</taxon>
        <taxon>Rubrobacteria</taxon>
        <taxon>Rubrobacterales</taxon>
        <taxon>Rubrobacteraceae</taxon>
        <taxon>Rubrobacter</taxon>
    </lineage>
</organism>
<evidence type="ECO:0000256" key="17">
    <source>
        <dbReference type="ARBA" id="ARBA00023285"/>
    </source>
</evidence>
<feature type="binding site" evidence="18">
    <location>
        <position position="142"/>
    </location>
    <ligand>
        <name>NAD(+)</name>
        <dbReference type="ChEBI" id="CHEBI:57540"/>
    </ligand>
</feature>
<dbReference type="CDD" id="cd08195">
    <property type="entry name" value="DHQS"/>
    <property type="match status" value="1"/>
</dbReference>
<evidence type="ECO:0000256" key="16">
    <source>
        <dbReference type="ARBA" id="ARBA00023239"/>
    </source>
</evidence>
<feature type="domain" description="3-dehydroquinate synthase N-terminal" evidence="19">
    <location>
        <begin position="67"/>
        <end position="179"/>
    </location>
</feature>
<dbReference type="Gene3D" id="3.40.50.1970">
    <property type="match status" value="1"/>
</dbReference>
<feature type="binding site" evidence="18">
    <location>
        <position position="246"/>
    </location>
    <ligand>
        <name>Zn(2+)</name>
        <dbReference type="ChEBI" id="CHEBI:29105"/>
    </ligand>
</feature>
<proteinExistence type="inferred from homology"/>
<dbReference type="RefSeq" id="WP_132690341.1">
    <property type="nucleotide sequence ID" value="NZ_SKBU01000014.1"/>
</dbReference>
<dbReference type="PANTHER" id="PTHR43622:SF7">
    <property type="entry name" value="3-DEHYDROQUINATE SYNTHASE, CHLOROPLASTIC"/>
    <property type="match status" value="1"/>
</dbReference>
<evidence type="ECO:0000256" key="11">
    <source>
        <dbReference type="ARBA" id="ARBA00022723"/>
    </source>
</evidence>
<evidence type="ECO:0000256" key="12">
    <source>
        <dbReference type="ARBA" id="ARBA00022741"/>
    </source>
</evidence>
<dbReference type="HAMAP" id="MF_00110">
    <property type="entry name" value="DHQ_synthase"/>
    <property type="match status" value="1"/>
</dbReference>
<feature type="binding site" evidence="18">
    <location>
        <position position="262"/>
    </location>
    <ligand>
        <name>Zn(2+)</name>
        <dbReference type="ChEBI" id="CHEBI:29105"/>
    </ligand>
</feature>
<name>A0A4R1BJ67_9ACTN</name>
<comment type="caution">
    <text evidence="18">Lacks conserved residue(s) required for the propagation of feature annotation.</text>
</comment>
<evidence type="ECO:0000256" key="4">
    <source>
        <dbReference type="ARBA" id="ARBA00004496"/>
    </source>
</evidence>
<evidence type="ECO:0000256" key="18">
    <source>
        <dbReference type="HAMAP-Rule" id="MF_00110"/>
    </source>
</evidence>
<dbReference type="SUPFAM" id="SSF56796">
    <property type="entry name" value="Dehydroquinate synthase-like"/>
    <property type="match status" value="1"/>
</dbReference>
<dbReference type="GO" id="GO:0005737">
    <property type="term" value="C:cytoplasm"/>
    <property type="evidence" value="ECO:0007669"/>
    <property type="project" value="UniProtKB-SubCell"/>
</dbReference>
<dbReference type="Pfam" id="PF01761">
    <property type="entry name" value="DHQ_synthase"/>
    <property type="match status" value="1"/>
</dbReference>
<feature type="binding site" evidence="18">
    <location>
        <begin position="129"/>
        <end position="130"/>
    </location>
    <ligand>
        <name>NAD(+)</name>
        <dbReference type="ChEBI" id="CHEBI:57540"/>
    </ligand>
</feature>
<evidence type="ECO:0000259" key="20">
    <source>
        <dbReference type="Pfam" id="PF24621"/>
    </source>
</evidence>
<dbReference type="AlphaFoldDB" id="A0A4R1BJ67"/>
<dbReference type="Proteomes" id="UP000295244">
    <property type="component" value="Unassembled WGS sequence"/>
</dbReference>
<comment type="cofactor">
    <cofactor evidence="18">
        <name>Co(2+)</name>
        <dbReference type="ChEBI" id="CHEBI:48828"/>
    </cofactor>
    <cofactor evidence="18">
        <name>Zn(2+)</name>
        <dbReference type="ChEBI" id="CHEBI:29105"/>
    </cofactor>
    <text evidence="18">Binds 1 divalent metal cation per subunit. Can use either Co(2+) or Zn(2+).</text>
</comment>
<dbReference type="Pfam" id="PF24621">
    <property type="entry name" value="DHQS_C"/>
    <property type="match status" value="1"/>
</dbReference>
<dbReference type="PIRSF" id="PIRSF001455">
    <property type="entry name" value="DHQ_synth"/>
    <property type="match status" value="1"/>
</dbReference>
<dbReference type="InterPro" id="IPR056179">
    <property type="entry name" value="DHQS_C"/>
</dbReference>
<comment type="subcellular location">
    <subcellularLocation>
        <location evidence="4 18">Cytoplasm</location>
    </subcellularLocation>
</comment>
<keyword evidence="10 18" id="KW-0028">Amino-acid biosynthesis</keyword>
<comment type="cofactor">
    <cofactor evidence="3">
        <name>Zn(2+)</name>
        <dbReference type="ChEBI" id="CHEBI:29105"/>
    </cofactor>
</comment>
<dbReference type="Gene3D" id="1.20.1090.10">
    <property type="entry name" value="Dehydroquinate synthase-like - alpha domain"/>
    <property type="match status" value="1"/>
</dbReference>
<keyword evidence="9 18" id="KW-0963">Cytoplasm</keyword>
<dbReference type="UniPathway" id="UPA00053">
    <property type="reaction ID" value="UER00085"/>
</dbReference>
<dbReference type="GO" id="GO:0000166">
    <property type="term" value="F:nucleotide binding"/>
    <property type="evidence" value="ECO:0007669"/>
    <property type="project" value="UniProtKB-KW"/>
</dbReference>
<keyword evidence="12 18" id="KW-0547">Nucleotide-binding</keyword>
<dbReference type="NCBIfam" id="TIGR01357">
    <property type="entry name" value="aroB"/>
    <property type="match status" value="1"/>
</dbReference>
<evidence type="ECO:0000256" key="2">
    <source>
        <dbReference type="ARBA" id="ARBA00001911"/>
    </source>
</evidence>
<comment type="function">
    <text evidence="18">Catalyzes the conversion of 3-deoxy-D-arabino-heptulosonate 7-phosphate (DAHP) to dehydroquinate (DHQ).</text>
</comment>
<feature type="binding site" evidence="18">
    <location>
        <begin position="105"/>
        <end position="109"/>
    </location>
    <ligand>
        <name>NAD(+)</name>
        <dbReference type="ChEBI" id="CHEBI:57540"/>
    </ligand>
</feature>
<feature type="domain" description="3-dehydroquinate synthase C-terminal" evidence="20">
    <location>
        <begin position="181"/>
        <end position="319"/>
    </location>
</feature>
<comment type="catalytic activity">
    <reaction evidence="1 18">
        <text>7-phospho-2-dehydro-3-deoxy-D-arabino-heptonate = 3-dehydroquinate + phosphate</text>
        <dbReference type="Rhea" id="RHEA:21968"/>
        <dbReference type="ChEBI" id="CHEBI:32364"/>
        <dbReference type="ChEBI" id="CHEBI:43474"/>
        <dbReference type="ChEBI" id="CHEBI:58394"/>
        <dbReference type="EC" id="4.2.3.4"/>
    </reaction>
</comment>
<evidence type="ECO:0000313" key="22">
    <source>
        <dbReference type="Proteomes" id="UP000295244"/>
    </source>
</evidence>
<evidence type="ECO:0000256" key="1">
    <source>
        <dbReference type="ARBA" id="ARBA00001393"/>
    </source>
</evidence>
<dbReference type="GO" id="GO:0008652">
    <property type="term" value="P:amino acid biosynthetic process"/>
    <property type="evidence" value="ECO:0007669"/>
    <property type="project" value="UniProtKB-KW"/>
</dbReference>
<keyword evidence="16 18" id="KW-0456">Lyase</keyword>
<evidence type="ECO:0000256" key="5">
    <source>
        <dbReference type="ARBA" id="ARBA00004661"/>
    </source>
</evidence>
<gene>
    <name evidence="18 21" type="primary">aroB</name>
    <name evidence="21" type="ORF">E0L93_06950</name>
</gene>
<keyword evidence="15 18" id="KW-0057">Aromatic amino acid biosynthesis</keyword>
<dbReference type="OrthoDB" id="9806583at2"/>
<comment type="caution">
    <text evidence="21">The sequence shown here is derived from an EMBL/GenBank/DDBJ whole genome shotgun (WGS) entry which is preliminary data.</text>
</comment>
<protein>
    <recommendedName>
        <fullName evidence="8 18">3-dehydroquinate synthase</fullName>
        <shortName evidence="18">DHQS</shortName>
        <ecNumber evidence="7 18">4.2.3.4</ecNumber>
    </recommendedName>
</protein>
<keyword evidence="22" id="KW-1185">Reference proteome</keyword>
<evidence type="ECO:0000256" key="14">
    <source>
        <dbReference type="ARBA" id="ARBA00023027"/>
    </source>
</evidence>
<evidence type="ECO:0000256" key="7">
    <source>
        <dbReference type="ARBA" id="ARBA00013031"/>
    </source>
</evidence>
<evidence type="ECO:0000313" key="21">
    <source>
        <dbReference type="EMBL" id="TCJ17267.1"/>
    </source>
</evidence>
<reference evidence="21 22" key="1">
    <citation type="submission" date="2019-03" db="EMBL/GenBank/DDBJ databases">
        <title>Whole genome sequence of a novel Rubrobacter taiwanensis strain, isolated from Yellowstone National Park.</title>
        <authorList>
            <person name="Freed S."/>
            <person name="Ramaley R.F."/>
            <person name="Kyndt J.A."/>
        </authorList>
    </citation>
    <scope>NUCLEOTIDE SEQUENCE [LARGE SCALE GENOMIC DNA]</scope>
    <source>
        <strain evidence="21 22">Yellowstone</strain>
    </source>
</reference>
<feature type="binding site" evidence="18">
    <location>
        <position position="151"/>
    </location>
    <ligand>
        <name>NAD(+)</name>
        <dbReference type="ChEBI" id="CHEBI:57540"/>
    </ligand>
</feature>
<sequence>MAEGVTVTAGAPYRVVVGRELDIGELVSEALEPATGVILTDSNVGPLHAGRLAGELEGAGWRVVDTIEVPPGERSKSLSSYGAVVRRLALTGLGRDGTLFALGGGVVGDLGGFIAHTYMRGISLVQLPTSLLAMVDSSVGGKVGVDLPEGKNLVGGFLQPRAVIAEVGWLETLSDRELSCGLAEVVKMGLLCGGGFYRDLELLPQARGREAAALETLILHSVRFKASVVERDEREEGLRAILNYGHTVGHALEAAASYRILHGEAVAVGMLAEAELSRRRFGTDLRGEHRRLLEAAALPTRPPEVEPAPVLEAMKRDKKRRSGEHRFVLLKGVGEPVWDQRVEDAEVVEVIGSL</sequence>
<evidence type="ECO:0000256" key="10">
    <source>
        <dbReference type="ARBA" id="ARBA00022605"/>
    </source>
</evidence>
<dbReference type="EMBL" id="SKBU01000014">
    <property type="protein sequence ID" value="TCJ17267.1"/>
    <property type="molecule type" value="Genomic_DNA"/>
</dbReference>
<evidence type="ECO:0000259" key="19">
    <source>
        <dbReference type="Pfam" id="PF01761"/>
    </source>
</evidence>
<evidence type="ECO:0000256" key="9">
    <source>
        <dbReference type="ARBA" id="ARBA00022490"/>
    </source>
</evidence>
<dbReference type="InterPro" id="IPR016037">
    <property type="entry name" value="DHQ_synth_AroB"/>
</dbReference>
<dbReference type="InterPro" id="IPR050071">
    <property type="entry name" value="Dehydroquinate_synthase"/>
</dbReference>
<evidence type="ECO:0000256" key="8">
    <source>
        <dbReference type="ARBA" id="ARBA00017684"/>
    </source>
</evidence>
<dbReference type="GO" id="GO:0046872">
    <property type="term" value="F:metal ion binding"/>
    <property type="evidence" value="ECO:0007669"/>
    <property type="project" value="UniProtKB-KW"/>
</dbReference>
<accession>A0A4R1BJ67</accession>
<dbReference type="FunFam" id="3.40.50.1970:FF:000007">
    <property type="entry name" value="Pentafunctional AROM polypeptide"/>
    <property type="match status" value="1"/>
</dbReference>
<keyword evidence="17 18" id="KW-0170">Cobalt</keyword>
<comment type="similarity">
    <text evidence="6 18">Belongs to the sugar phosphate cyclases superfamily. Dehydroquinate synthase family.</text>
</comment>
<dbReference type="EC" id="4.2.3.4" evidence="7 18"/>
<dbReference type="GO" id="GO:0009423">
    <property type="term" value="P:chorismate biosynthetic process"/>
    <property type="evidence" value="ECO:0007669"/>
    <property type="project" value="UniProtKB-UniRule"/>
</dbReference>
<keyword evidence="11 18" id="KW-0479">Metal-binding</keyword>
<dbReference type="GO" id="GO:0003856">
    <property type="term" value="F:3-dehydroquinate synthase activity"/>
    <property type="evidence" value="ECO:0007669"/>
    <property type="project" value="UniProtKB-UniRule"/>
</dbReference>
<evidence type="ECO:0000256" key="6">
    <source>
        <dbReference type="ARBA" id="ARBA00005412"/>
    </source>
</evidence>
<dbReference type="InterPro" id="IPR030963">
    <property type="entry name" value="DHQ_synth_fam"/>
</dbReference>
<comment type="cofactor">
    <cofactor evidence="2 18">
        <name>NAD(+)</name>
        <dbReference type="ChEBI" id="CHEBI:57540"/>
    </cofactor>
</comment>
<dbReference type="GO" id="GO:0009073">
    <property type="term" value="P:aromatic amino acid family biosynthetic process"/>
    <property type="evidence" value="ECO:0007669"/>
    <property type="project" value="UniProtKB-KW"/>
</dbReference>
<dbReference type="PANTHER" id="PTHR43622">
    <property type="entry name" value="3-DEHYDROQUINATE SYNTHASE"/>
    <property type="match status" value="1"/>
</dbReference>
<dbReference type="InterPro" id="IPR030960">
    <property type="entry name" value="DHQS/DOIS_N"/>
</dbReference>
<evidence type="ECO:0000256" key="13">
    <source>
        <dbReference type="ARBA" id="ARBA00022833"/>
    </source>
</evidence>
<keyword evidence="14 18" id="KW-0520">NAD</keyword>
<feature type="binding site" evidence="18">
    <location>
        <position position="184"/>
    </location>
    <ligand>
        <name>Zn(2+)</name>
        <dbReference type="ChEBI" id="CHEBI:29105"/>
    </ligand>
</feature>
<evidence type="ECO:0000256" key="3">
    <source>
        <dbReference type="ARBA" id="ARBA00001947"/>
    </source>
</evidence>
<keyword evidence="13 18" id="KW-0862">Zinc</keyword>